<proteinExistence type="predicted"/>
<name>A0A150LFM3_9BACI</name>
<evidence type="ECO:0000313" key="4">
    <source>
        <dbReference type="Proteomes" id="UP000075666"/>
    </source>
</evidence>
<reference evidence="3 4" key="1">
    <citation type="submission" date="2016-01" db="EMBL/GenBank/DDBJ databases">
        <title>Genome Sequences of Twelve Sporeforming Bacillus Species Isolated from Foods.</title>
        <authorList>
            <person name="Berendsen E.M."/>
            <person name="Wells-Bennik M.H."/>
            <person name="Krawcyk A.O."/>
            <person name="De Jong A."/>
            <person name="Holsappel S."/>
            <person name="Eijlander R.T."/>
            <person name="Kuipers O.P."/>
        </authorList>
    </citation>
    <scope>NUCLEOTIDE SEQUENCE [LARGE SCALE GENOMIC DNA]</scope>
    <source>
        <strain evidence="3 4">B4102</strain>
    </source>
</reference>
<dbReference type="GO" id="GO:0003677">
    <property type="term" value="F:DNA binding"/>
    <property type="evidence" value="ECO:0007669"/>
    <property type="project" value="UniProtKB-KW"/>
</dbReference>
<dbReference type="EMBL" id="LQYN01000010">
    <property type="protein sequence ID" value="KYD11045.1"/>
    <property type="molecule type" value="Genomic_DNA"/>
</dbReference>
<dbReference type="Proteomes" id="UP000075666">
    <property type="component" value="Unassembled WGS sequence"/>
</dbReference>
<dbReference type="PANTHER" id="PTHR46558">
    <property type="entry name" value="TRACRIPTIONAL REGULATORY PROTEIN-RELATED-RELATED"/>
    <property type="match status" value="1"/>
</dbReference>
<evidence type="ECO:0000313" key="3">
    <source>
        <dbReference type="EMBL" id="KYD11045.1"/>
    </source>
</evidence>
<comment type="caution">
    <text evidence="3">The sequence shown here is derived from an EMBL/GenBank/DDBJ whole genome shotgun (WGS) entry which is preliminary data.</text>
</comment>
<gene>
    <name evidence="3" type="ORF">B4102_0105</name>
</gene>
<dbReference type="InterPro" id="IPR010982">
    <property type="entry name" value="Lambda_DNA-bd_dom_sf"/>
</dbReference>
<dbReference type="STRING" id="46224.B4102_0105"/>
<sequence length="178" mass="20808">MLGERIRQLRKEKGMTLRDLSNELEIPFTTLGNYERGDRQPNFETFKAIAEYFEVSIDYLVGRVDARNMDEYLLQTDYELLSKLLREADPKVRELAANLFNRLYSIVTNNEFSVPKIKELAPLSKILDSLFDIKKEAAYTRGGTQTKYEYASKYIKEKENIDKSLNELFEVLIESKEV</sequence>
<dbReference type="AlphaFoldDB" id="A0A150LFM3"/>
<dbReference type="CDD" id="cd00093">
    <property type="entry name" value="HTH_XRE"/>
    <property type="match status" value="1"/>
</dbReference>
<dbReference type="PANTHER" id="PTHR46558:SF11">
    <property type="entry name" value="HTH-TYPE TRANSCRIPTIONAL REGULATOR XRE"/>
    <property type="match status" value="1"/>
</dbReference>
<accession>A0A150LFM3</accession>
<feature type="domain" description="HTH cro/C1-type" evidence="2">
    <location>
        <begin position="6"/>
        <end position="60"/>
    </location>
</feature>
<dbReference type="SMART" id="SM00530">
    <property type="entry name" value="HTH_XRE"/>
    <property type="match status" value="1"/>
</dbReference>
<dbReference type="SUPFAM" id="SSF47413">
    <property type="entry name" value="lambda repressor-like DNA-binding domains"/>
    <property type="match status" value="1"/>
</dbReference>
<keyword evidence="4" id="KW-1185">Reference proteome</keyword>
<dbReference type="InterPro" id="IPR001387">
    <property type="entry name" value="Cro/C1-type_HTH"/>
</dbReference>
<dbReference type="Gene3D" id="1.10.260.40">
    <property type="entry name" value="lambda repressor-like DNA-binding domains"/>
    <property type="match status" value="1"/>
</dbReference>
<organism evidence="3 4">
    <name type="scientific">Heyndrickxia sporothermodurans</name>
    <dbReference type="NCBI Taxonomy" id="46224"/>
    <lineage>
        <taxon>Bacteria</taxon>
        <taxon>Bacillati</taxon>
        <taxon>Bacillota</taxon>
        <taxon>Bacilli</taxon>
        <taxon>Bacillales</taxon>
        <taxon>Bacillaceae</taxon>
        <taxon>Heyndrickxia</taxon>
    </lineage>
</organism>
<dbReference type="OrthoDB" id="72638at2"/>
<evidence type="ECO:0000259" key="2">
    <source>
        <dbReference type="PROSITE" id="PS50943"/>
    </source>
</evidence>
<dbReference type="Pfam" id="PF01381">
    <property type="entry name" value="HTH_3"/>
    <property type="match status" value="1"/>
</dbReference>
<protein>
    <recommendedName>
        <fullName evidence="2">HTH cro/C1-type domain-containing protein</fullName>
    </recommendedName>
</protein>
<dbReference type="PATRIC" id="fig|46224.3.peg.460"/>
<evidence type="ECO:0000256" key="1">
    <source>
        <dbReference type="ARBA" id="ARBA00023125"/>
    </source>
</evidence>
<dbReference type="PROSITE" id="PS50943">
    <property type="entry name" value="HTH_CROC1"/>
    <property type="match status" value="1"/>
</dbReference>
<dbReference type="RefSeq" id="WP_066226738.1">
    <property type="nucleotide sequence ID" value="NZ_LQYN01000010.1"/>
</dbReference>
<keyword evidence="1" id="KW-0238">DNA-binding</keyword>